<gene>
    <name evidence="1" type="ORF">BJX68DRAFT_267338</name>
</gene>
<sequence>MASLGSSAIDFNQPEISPYEQSRIIVVTIGNKNYSIPENYIQGQHRLSQARQSWNPRIILGDIAADIGHTVLHFLYKGEYETIAYGKIEAETHRVEIEYKRSLQVYYAARKYEIHGLDTLAQNYIMTLSESLSIFQILQGARLIFSRLPEDEKWFHDYLHSKLSSIFAIDETTFQLDEFYNEIVDDPALSKAVIRIVVKAFTTETLRLRNILESGTSGNMMNTEGGEPACKEPFPAPQSKDTSCPEVPCEEYRAGKSPSALYEERPCGEPPIEVAAIESEKGTPKVHHNNGDNDDWGWDLLRVKPKTEKRRKRLARKHAEWDMQV</sequence>
<dbReference type="InterPro" id="IPR011333">
    <property type="entry name" value="SKP1/BTB/POZ_sf"/>
</dbReference>
<protein>
    <recommendedName>
        <fullName evidence="3">BTB domain-containing protein</fullName>
    </recommendedName>
</protein>
<evidence type="ECO:0000313" key="1">
    <source>
        <dbReference type="EMBL" id="KAL2848994.1"/>
    </source>
</evidence>
<dbReference type="Gene3D" id="3.30.710.10">
    <property type="entry name" value="Potassium Channel Kv1.1, Chain A"/>
    <property type="match status" value="1"/>
</dbReference>
<proteinExistence type="predicted"/>
<keyword evidence="2" id="KW-1185">Reference proteome</keyword>
<dbReference type="EMBL" id="JBFXLR010000024">
    <property type="protein sequence ID" value="KAL2848994.1"/>
    <property type="molecule type" value="Genomic_DNA"/>
</dbReference>
<dbReference type="PANTHER" id="PTHR37538">
    <property type="entry name" value="BTB DOMAIN-CONTAINING PROTEIN"/>
    <property type="match status" value="1"/>
</dbReference>
<reference evidence="1 2" key="1">
    <citation type="submission" date="2024-07" db="EMBL/GenBank/DDBJ databases">
        <title>Section-level genome sequencing and comparative genomics of Aspergillus sections Usti and Cavernicolus.</title>
        <authorList>
            <consortium name="Lawrence Berkeley National Laboratory"/>
            <person name="Nybo J.L."/>
            <person name="Vesth T.C."/>
            <person name="Theobald S."/>
            <person name="Frisvad J.C."/>
            <person name="Larsen T.O."/>
            <person name="Kjaerboelling I."/>
            <person name="Rothschild-Mancinelli K."/>
            <person name="Lyhne E.K."/>
            <person name="Kogle M.E."/>
            <person name="Barry K."/>
            <person name="Clum A."/>
            <person name="Na H."/>
            <person name="Ledsgaard L."/>
            <person name="Lin J."/>
            <person name="Lipzen A."/>
            <person name="Kuo A."/>
            <person name="Riley R."/>
            <person name="Mondo S."/>
            <person name="LaButti K."/>
            <person name="Haridas S."/>
            <person name="Pangalinan J."/>
            <person name="Salamov A.A."/>
            <person name="Simmons B.A."/>
            <person name="Magnuson J.K."/>
            <person name="Chen J."/>
            <person name="Drula E."/>
            <person name="Henrissat B."/>
            <person name="Wiebenga A."/>
            <person name="Lubbers R.J."/>
            <person name="Gomes A.C."/>
            <person name="Macurrencykelacurrency M.R."/>
            <person name="Stajich J."/>
            <person name="Grigoriev I.V."/>
            <person name="Mortensen U.H."/>
            <person name="De vries R.P."/>
            <person name="Baker S.E."/>
            <person name="Andersen M.R."/>
        </authorList>
    </citation>
    <scope>NUCLEOTIDE SEQUENCE [LARGE SCALE GENOMIC DNA]</scope>
    <source>
        <strain evidence="1 2">CBS 756.74</strain>
    </source>
</reference>
<accession>A0ABR4K9N0</accession>
<dbReference type="RefSeq" id="XP_070898529.1">
    <property type="nucleotide sequence ID" value="XM_071045800.1"/>
</dbReference>
<evidence type="ECO:0000313" key="2">
    <source>
        <dbReference type="Proteomes" id="UP001610444"/>
    </source>
</evidence>
<organism evidence="1 2">
    <name type="scientific">Aspergillus pseudodeflectus</name>
    <dbReference type="NCBI Taxonomy" id="176178"/>
    <lineage>
        <taxon>Eukaryota</taxon>
        <taxon>Fungi</taxon>
        <taxon>Dikarya</taxon>
        <taxon>Ascomycota</taxon>
        <taxon>Pezizomycotina</taxon>
        <taxon>Eurotiomycetes</taxon>
        <taxon>Eurotiomycetidae</taxon>
        <taxon>Eurotiales</taxon>
        <taxon>Aspergillaceae</taxon>
        <taxon>Aspergillus</taxon>
        <taxon>Aspergillus subgen. Nidulantes</taxon>
    </lineage>
</organism>
<dbReference type="Proteomes" id="UP001610444">
    <property type="component" value="Unassembled WGS sequence"/>
</dbReference>
<comment type="caution">
    <text evidence="1">The sequence shown here is derived from an EMBL/GenBank/DDBJ whole genome shotgun (WGS) entry which is preliminary data.</text>
</comment>
<name>A0ABR4K9N0_9EURO</name>
<evidence type="ECO:0008006" key="3">
    <source>
        <dbReference type="Google" id="ProtNLM"/>
    </source>
</evidence>
<dbReference type="GeneID" id="98160964"/>
<dbReference type="PANTHER" id="PTHR37538:SF1">
    <property type="entry name" value="BTB DOMAIN-CONTAINING PROTEIN"/>
    <property type="match status" value="1"/>
</dbReference>